<dbReference type="Proteomes" id="UP000030907">
    <property type="component" value="Chromosome"/>
</dbReference>
<keyword evidence="2" id="KW-1185">Reference proteome</keyword>
<dbReference type="EMBL" id="CP009122">
    <property type="protein sequence ID" value="AJA08485.1"/>
    <property type="molecule type" value="Genomic_DNA"/>
</dbReference>
<dbReference type="AlphaFoldDB" id="A0A0A7PEN7"/>
<accession>A0A0A7PEN7</accession>
<dbReference type="KEGG" id="sphk:SKP52_07830"/>
<evidence type="ECO:0000313" key="1">
    <source>
        <dbReference type="EMBL" id="AJA08485.1"/>
    </source>
</evidence>
<dbReference type="HOGENOM" id="CLU_2481677_0_0_5"/>
<organism evidence="1 2">
    <name type="scientific">Sphingopyxis fribergensis</name>
    <dbReference type="NCBI Taxonomy" id="1515612"/>
    <lineage>
        <taxon>Bacteria</taxon>
        <taxon>Pseudomonadati</taxon>
        <taxon>Pseudomonadota</taxon>
        <taxon>Alphaproteobacteria</taxon>
        <taxon>Sphingomonadales</taxon>
        <taxon>Sphingomonadaceae</taxon>
        <taxon>Sphingopyxis</taxon>
    </lineage>
</organism>
<sequence>MTHHIDDGVTVARWLLGIGQGGEIDPEPGSLGMLFFVRVNAGFALIKGDLPELLRMVPLPIPRRHSRQVSVVADPFGKKRAIGHVGP</sequence>
<evidence type="ECO:0000313" key="2">
    <source>
        <dbReference type="Proteomes" id="UP000030907"/>
    </source>
</evidence>
<name>A0A0A7PEN7_9SPHN</name>
<gene>
    <name evidence="1" type="ORF">SKP52_07830</name>
</gene>
<reference evidence="1 2" key="1">
    <citation type="journal article" date="2015" name="Int. J. Syst. Evol. Microbiol.">
        <title>Description of Sphingopyxis fribergensis sp. nov. - a soil bacterium with the ability to degrade styrene and phenylacetic acid.</title>
        <authorList>
            <person name="Oelschlagel M."/>
            <person name="Ruckert C."/>
            <person name="Kalinowski J."/>
            <person name="Schmidt G."/>
            <person name="Schlomann M."/>
            <person name="Tischler D."/>
        </authorList>
    </citation>
    <scope>NUCLEOTIDE SEQUENCE [LARGE SCALE GENOMIC DNA]</scope>
    <source>
        <strain evidence="1 2">Kp5.2</strain>
    </source>
</reference>
<protein>
    <submittedName>
        <fullName evidence="1">Uncharacterized protein</fullName>
    </submittedName>
</protein>
<proteinExistence type="predicted"/>
<dbReference type="STRING" id="1515612.SKP52_07830"/>